<dbReference type="InterPro" id="IPR050245">
    <property type="entry name" value="PrsA_foldase"/>
</dbReference>
<dbReference type="PANTHER" id="PTHR47245">
    <property type="entry name" value="PEPTIDYLPROLYL ISOMERASE"/>
    <property type="match status" value="1"/>
</dbReference>
<evidence type="ECO:0000256" key="6">
    <source>
        <dbReference type="PROSITE-ProRule" id="PRU00278"/>
    </source>
</evidence>
<dbReference type="GO" id="GO:0016853">
    <property type="term" value="F:isomerase activity"/>
    <property type="evidence" value="ECO:0007669"/>
    <property type="project" value="UniProtKB-KW"/>
</dbReference>
<dbReference type="EMBL" id="JAOQJQ010000009">
    <property type="protein sequence ID" value="MCU6763657.1"/>
    <property type="molecule type" value="Genomic_DNA"/>
</dbReference>
<dbReference type="RefSeq" id="WP_262591467.1">
    <property type="nucleotide sequence ID" value="NZ_JAOQJQ010000009.1"/>
</dbReference>
<dbReference type="SUPFAM" id="SSF109998">
    <property type="entry name" value="Triger factor/SurA peptide-binding domain-like"/>
    <property type="match status" value="1"/>
</dbReference>
<dbReference type="PROSITE" id="PS50198">
    <property type="entry name" value="PPIC_PPIASE_2"/>
    <property type="match status" value="1"/>
</dbReference>
<evidence type="ECO:0000313" key="9">
    <source>
        <dbReference type="Proteomes" id="UP001652442"/>
    </source>
</evidence>
<dbReference type="PROSITE" id="PS51257">
    <property type="entry name" value="PROKAR_LIPOPROTEIN"/>
    <property type="match status" value="1"/>
</dbReference>
<dbReference type="Proteomes" id="UP001652442">
    <property type="component" value="Unassembled WGS sequence"/>
</dbReference>
<comment type="catalytic activity">
    <reaction evidence="1">
        <text>[protein]-peptidylproline (omega=180) = [protein]-peptidylproline (omega=0)</text>
        <dbReference type="Rhea" id="RHEA:16237"/>
        <dbReference type="Rhea" id="RHEA-COMP:10747"/>
        <dbReference type="Rhea" id="RHEA-COMP:10748"/>
        <dbReference type="ChEBI" id="CHEBI:83833"/>
        <dbReference type="ChEBI" id="CHEBI:83834"/>
        <dbReference type="EC" id="5.2.1.8"/>
    </reaction>
</comment>
<evidence type="ECO:0000256" key="1">
    <source>
        <dbReference type="ARBA" id="ARBA00000971"/>
    </source>
</evidence>
<keyword evidence="3" id="KW-0732">Signal</keyword>
<sequence>MKVKQWITWGAAAVLTAAALTGCGIGKKNVFKIDKEACTVSEAKVFLVNYQNQYADLYGVNLWESDQKEKLEVYIKNLTVTKLAEIYTMDLIAKDKGLTLTEAQMSQAEDAAKEYYKTLNDAEKKYFGISEKELTDLYERYAAAQMTYQSLTENIDQEVSDAEAQVMKAQQIFVKSEDTAKKIKQQLDNGEDFAQLASSYNEAAKTDINLDKSQLEEENQEDIFALKDNQISGITAEDNGYYIFRCVKSYDAELTEKNKEKVLKSRMEAAVNSTYDTYVKEADSRFNEEIWKNVELDTSGELKTGSFFTVFEKYFGGENTLEE</sequence>
<name>A0ABT2TN78_9FIRM</name>
<dbReference type="InterPro" id="IPR027304">
    <property type="entry name" value="Trigger_fact/SurA_dom_sf"/>
</dbReference>
<keyword evidence="4 6" id="KW-0697">Rotamase</keyword>
<accession>A0ABT2TN78</accession>
<dbReference type="PANTHER" id="PTHR47245:SF1">
    <property type="entry name" value="FOLDASE PROTEIN PRSA"/>
    <property type="match status" value="1"/>
</dbReference>
<dbReference type="InterPro" id="IPR000297">
    <property type="entry name" value="PPIase_PpiC"/>
</dbReference>
<comment type="caution">
    <text evidence="8">The sequence shown here is derived from an EMBL/GenBank/DDBJ whole genome shotgun (WGS) entry which is preliminary data.</text>
</comment>
<evidence type="ECO:0000313" key="8">
    <source>
        <dbReference type="EMBL" id="MCU6763657.1"/>
    </source>
</evidence>
<dbReference type="InterPro" id="IPR046357">
    <property type="entry name" value="PPIase_dom_sf"/>
</dbReference>
<keyword evidence="5 6" id="KW-0413">Isomerase</keyword>
<dbReference type="EC" id="5.2.1.8" evidence="2"/>
<dbReference type="Gene3D" id="3.10.50.40">
    <property type="match status" value="1"/>
</dbReference>
<evidence type="ECO:0000256" key="3">
    <source>
        <dbReference type="ARBA" id="ARBA00022729"/>
    </source>
</evidence>
<evidence type="ECO:0000256" key="2">
    <source>
        <dbReference type="ARBA" id="ARBA00013194"/>
    </source>
</evidence>
<keyword evidence="9" id="KW-1185">Reference proteome</keyword>
<feature type="domain" description="PpiC" evidence="7">
    <location>
        <begin position="164"/>
        <end position="248"/>
    </location>
</feature>
<protein>
    <recommendedName>
        <fullName evidence="2">peptidylprolyl isomerase</fullName>
        <ecNumber evidence="2">5.2.1.8</ecNumber>
    </recommendedName>
</protein>
<evidence type="ECO:0000256" key="5">
    <source>
        <dbReference type="ARBA" id="ARBA00023235"/>
    </source>
</evidence>
<dbReference type="Pfam" id="PF13145">
    <property type="entry name" value="Rotamase_2"/>
    <property type="match status" value="1"/>
</dbReference>
<organism evidence="8 9">
    <name type="scientific">Brotonthovivens ammoniilytica</name>
    <dbReference type="NCBI Taxonomy" id="2981725"/>
    <lineage>
        <taxon>Bacteria</taxon>
        <taxon>Bacillati</taxon>
        <taxon>Bacillota</taxon>
        <taxon>Clostridia</taxon>
        <taxon>Lachnospirales</taxon>
        <taxon>Lachnospiraceae</taxon>
        <taxon>Brotonthovivens</taxon>
    </lineage>
</organism>
<reference evidence="8 9" key="1">
    <citation type="journal article" date="2021" name="ISME Commun">
        <title>Automated analysis of genomic sequences facilitates high-throughput and comprehensive description of bacteria.</title>
        <authorList>
            <person name="Hitch T.C.A."/>
        </authorList>
    </citation>
    <scope>NUCLEOTIDE SEQUENCE [LARGE SCALE GENOMIC DNA]</scope>
    <source>
        <strain evidence="8 9">Sanger_109</strain>
    </source>
</reference>
<evidence type="ECO:0000259" key="7">
    <source>
        <dbReference type="PROSITE" id="PS50198"/>
    </source>
</evidence>
<evidence type="ECO:0000256" key="4">
    <source>
        <dbReference type="ARBA" id="ARBA00023110"/>
    </source>
</evidence>
<proteinExistence type="predicted"/>
<gene>
    <name evidence="8" type="ORF">OCV88_15215</name>
</gene>
<dbReference type="SUPFAM" id="SSF54534">
    <property type="entry name" value="FKBP-like"/>
    <property type="match status" value="1"/>
</dbReference>